<dbReference type="Pfam" id="PF01609">
    <property type="entry name" value="DDE_Tnp_1"/>
    <property type="match status" value="1"/>
</dbReference>
<gene>
    <name evidence="2" type="ORF">GCM10008959_36360</name>
</gene>
<reference evidence="3" key="1">
    <citation type="journal article" date="2019" name="Int. J. Syst. Evol. Microbiol.">
        <title>The Global Catalogue of Microorganisms (GCM) 10K type strain sequencing project: providing services to taxonomists for standard genome sequencing and annotation.</title>
        <authorList>
            <consortium name="The Broad Institute Genomics Platform"/>
            <consortium name="The Broad Institute Genome Sequencing Center for Infectious Disease"/>
            <person name="Wu L."/>
            <person name="Ma J."/>
        </authorList>
    </citation>
    <scope>NUCLEOTIDE SEQUENCE [LARGE SCALE GENOMIC DNA]</scope>
    <source>
        <strain evidence="3">JCM 31404</strain>
    </source>
</reference>
<dbReference type="Proteomes" id="UP000634308">
    <property type="component" value="Unassembled WGS sequence"/>
</dbReference>
<sequence>MVSRARYAQSHERRFLRALTSSTVPWRAVYQHLMQVALGDWGDARITLALDTTLLFKRWCVICVSLIYRGRAVPLSWRVIRHGSSTVGNREIYPVLASVQCLLVQLPQLEEVCIYADRGFLDHTLMDDFTTFRWQWMIRGKGPIHLFDQDGTSLGQFQSQLSQHGQLVVRHGVYVTGQKYGPVNIAAVRPFGQRDPWFIVTNKPCNAHIFAEYHQRTQVEEGFLDMKSGAFNLEDTRLDQAHQLEKLWCVLGMAYLMVVSEGTAATEEGKRREIDPHWTRGLSYAQIGLRAIRQALTRRTPVLERLRLSQACDPEPSRRRRSPFGWDVVQGFS</sequence>
<proteinExistence type="predicted"/>
<dbReference type="InterPro" id="IPR012337">
    <property type="entry name" value="RNaseH-like_sf"/>
</dbReference>
<feature type="domain" description="Transposase IS4-like" evidence="1">
    <location>
        <begin position="106"/>
        <end position="257"/>
    </location>
</feature>
<name>A0ABQ2RZ16_9DEIO</name>
<evidence type="ECO:0000313" key="3">
    <source>
        <dbReference type="Proteomes" id="UP000634308"/>
    </source>
</evidence>
<evidence type="ECO:0000259" key="1">
    <source>
        <dbReference type="Pfam" id="PF01609"/>
    </source>
</evidence>
<protein>
    <recommendedName>
        <fullName evidence="1">Transposase IS4-like domain-containing protein</fullName>
    </recommendedName>
</protein>
<organism evidence="2 3">
    <name type="scientific">Deinococcus seoulensis</name>
    <dbReference type="NCBI Taxonomy" id="1837379"/>
    <lineage>
        <taxon>Bacteria</taxon>
        <taxon>Thermotogati</taxon>
        <taxon>Deinococcota</taxon>
        <taxon>Deinococci</taxon>
        <taxon>Deinococcales</taxon>
        <taxon>Deinococcaceae</taxon>
        <taxon>Deinococcus</taxon>
    </lineage>
</organism>
<dbReference type="EMBL" id="BMQM01000036">
    <property type="protein sequence ID" value="GGR71433.1"/>
    <property type="molecule type" value="Genomic_DNA"/>
</dbReference>
<comment type="caution">
    <text evidence="2">The sequence shown here is derived from an EMBL/GenBank/DDBJ whole genome shotgun (WGS) entry which is preliminary data.</text>
</comment>
<dbReference type="InterPro" id="IPR002559">
    <property type="entry name" value="Transposase_11"/>
</dbReference>
<accession>A0ABQ2RZ16</accession>
<keyword evidence="3" id="KW-1185">Reference proteome</keyword>
<evidence type="ECO:0000313" key="2">
    <source>
        <dbReference type="EMBL" id="GGR71433.1"/>
    </source>
</evidence>
<dbReference type="SUPFAM" id="SSF53098">
    <property type="entry name" value="Ribonuclease H-like"/>
    <property type="match status" value="1"/>
</dbReference>